<accession>A0ABV0BH16</accession>
<dbReference type="PANTHER" id="PTHR37948:SF1">
    <property type="entry name" value="BLL5189 PROTEIN"/>
    <property type="match status" value="1"/>
</dbReference>
<sequence length="169" mass="20595">MIRRWIEVHDKMQQGYRYALTAPEGTDFHPDFTPDLTPADMLKLGVFGGKYMTDTRDEFPESWFTEARLSPERANPDLNYFHIIASQPLSEWQRKGWIYHEDPRGWFQWYCRYYMGRRIPKEDERQIKRWKAMRRHIAQIRKNCEVGDPFCRPRQRQALLQWAYDSRAF</sequence>
<organism evidence="1 2">
    <name type="scientific">Hohaiivirga grylli</name>
    <dbReference type="NCBI Taxonomy" id="3133970"/>
    <lineage>
        <taxon>Bacteria</taxon>
        <taxon>Pseudomonadati</taxon>
        <taxon>Pseudomonadota</taxon>
        <taxon>Alphaproteobacteria</taxon>
        <taxon>Hyphomicrobiales</taxon>
        <taxon>Methylobacteriaceae</taxon>
        <taxon>Hohaiivirga</taxon>
    </lineage>
</organism>
<protein>
    <submittedName>
        <fullName evidence="1">Uncharacterized protein</fullName>
    </submittedName>
</protein>
<dbReference type="EMBL" id="JBBYXI010000001">
    <property type="protein sequence ID" value="MEN3929591.1"/>
    <property type="molecule type" value="Genomic_DNA"/>
</dbReference>
<gene>
    <name evidence="1" type="ORF">WJT86_00780</name>
</gene>
<evidence type="ECO:0000313" key="1">
    <source>
        <dbReference type="EMBL" id="MEN3929591.1"/>
    </source>
</evidence>
<dbReference type="RefSeq" id="WP_346335589.1">
    <property type="nucleotide sequence ID" value="NZ_JBBYXI010000001.1"/>
</dbReference>
<reference evidence="1 2" key="1">
    <citation type="submission" date="2024-04" db="EMBL/GenBank/DDBJ databases">
        <title>A novel species isolated from cricket.</title>
        <authorList>
            <person name="Wang H.-C."/>
        </authorList>
    </citation>
    <scope>NUCLEOTIDE SEQUENCE [LARGE SCALE GENOMIC DNA]</scope>
    <source>
        <strain evidence="1 2">WL0021</strain>
    </source>
</reference>
<comment type="caution">
    <text evidence="1">The sequence shown here is derived from an EMBL/GenBank/DDBJ whole genome shotgun (WGS) entry which is preliminary data.</text>
</comment>
<name>A0ABV0BH16_9HYPH</name>
<dbReference type="Proteomes" id="UP001418637">
    <property type="component" value="Unassembled WGS sequence"/>
</dbReference>
<dbReference type="PANTHER" id="PTHR37948">
    <property type="entry name" value="ZGC:113208"/>
    <property type="match status" value="1"/>
</dbReference>
<keyword evidence="2" id="KW-1185">Reference proteome</keyword>
<proteinExistence type="predicted"/>
<evidence type="ECO:0000313" key="2">
    <source>
        <dbReference type="Proteomes" id="UP001418637"/>
    </source>
</evidence>